<dbReference type="EMBL" id="CAJFCV020000001">
    <property type="protein sequence ID" value="CAG9087765.1"/>
    <property type="molecule type" value="Genomic_DNA"/>
</dbReference>
<keyword evidence="2" id="KW-1185">Reference proteome</keyword>
<reference evidence="1" key="1">
    <citation type="submission" date="2020-09" db="EMBL/GenBank/DDBJ databases">
        <authorList>
            <person name="Kikuchi T."/>
        </authorList>
    </citation>
    <scope>NUCLEOTIDE SEQUENCE</scope>
    <source>
        <strain evidence="1">Ka4C1</strain>
    </source>
</reference>
<evidence type="ECO:0000313" key="1">
    <source>
        <dbReference type="EMBL" id="CAD5211159.1"/>
    </source>
</evidence>
<proteinExistence type="predicted"/>
<dbReference type="Proteomes" id="UP000659654">
    <property type="component" value="Unassembled WGS sequence"/>
</dbReference>
<sequence length="90" mass="10542">MRVCLDESELIPSVCIVQSKLIIMDNIRFDTSLMRRIFLMLHLEASDFFDQRWCYKQAKRCQKECRNGCGNLNLPHDDGSPGTLMTRFQL</sequence>
<dbReference type="EMBL" id="CAJFDI010000001">
    <property type="protein sequence ID" value="CAD5211159.1"/>
    <property type="molecule type" value="Genomic_DNA"/>
</dbReference>
<name>A0A7I8XQF4_BURXY</name>
<accession>A0A7I8XQF4</accession>
<organism evidence="1 2">
    <name type="scientific">Bursaphelenchus xylophilus</name>
    <name type="common">Pinewood nematode worm</name>
    <name type="synonym">Aphelenchoides xylophilus</name>
    <dbReference type="NCBI Taxonomy" id="6326"/>
    <lineage>
        <taxon>Eukaryota</taxon>
        <taxon>Metazoa</taxon>
        <taxon>Ecdysozoa</taxon>
        <taxon>Nematoda</taxon>
        <taxon>Chromadorea</taxon>
        <taxon>Rhabditida</taxon>
        <taxon>Tylenchina</taxon>
        <taxon>Tylenchomorpha</taxon>
        <taxon>Aphelenchoidea</taxon>
        <taxon>Aphelenchoididae</taxon>
        <taxon>Bursaphelenchus</taxon>
    </lineage>
</organism>
<dbReference type="Proteomes" id="UP000582659">
    <property type="component" value="Unassembled WGS sequence"/>
</dbReference>
<protein>
    <submittedName>
        <fullName evidence="1">(pine wood nematode) hypothetical protein</fullName>
    </submittedName>
</protein>
<comment type="caution">
    <text evidence="1">The sequence shown here is derived from an EMBL/GenBank/DDBJ whole genome shotgun (WGS) entry which is preliminary data.</text>
</comment>
<dbReference type="AlphaFoldDB" id="A0A7I8XQF4"/>
<gene>
    <name evidence="1" type="ORF">BXYJ_LOCUS2289</name>
</gene>
<evidence type="ECO:0000313" key="2">
    <source>
        <dbReference type="Proteomes" id="UP000659654"/>
    </source>
</evidence>